<sequence>PGLQCRRPSVRPVRQPRSHRLYRRRGEGRRSVDRHAGVQGLVFGRTENSAGPAARALAARQSRVAAGHRRQHCAYAGRGLRLEAGAVRAQMPGSAARRLRH</sequence>
<gene>
    <name evidence="2" type="ORF">Tci_925508</name>
</gene>
<name>A0A699X209_TANCI</name>
<organism evidence="2">
    <name type="scientific">Tanacetum cinerariifolium</name>
    <name type="common">Dalmatian daisy</name>
    <name type="synonym">Chrysanthemum cinerariifolium</name>
    <dbReference type="NCBI Taxonomy" id="118510"/>
    <lineage>
        <taxon>Eukaryota</taxon>
        <taxon>Viridiplantae</taxon>
        <taxon>Streptophyta</taxon>
        <taxon>Embryophyta</taxon>
        <taxon>Tracheophyta</taxon>
        <taxon>Spermatophyta</taxon>
        <taxon>Magnoliopsida</taxon>
        <taxon>eudicotyledons</taxon>
        <taxon>Gunneridae</taxon>
        <taxon>Pentapetalae</taxon>
        <taxon>asterids</taxon>
        <taxon>campanulids</taxon>
        <taxon>Asterales</taxon>
        <taxon>Asteraceae</taxon>
        <taxon>Asteroideae</taxon>
        <taxon>Anthemideae</taxon>
        <taxon>Anthemidinae</taxon>
        <taxon>Tanacetum</taxon>
    </lineage>
</organism>
<reference evidence="2" key="1">
    <citation type="journal article" date="2019" name="Sci. Rep.">
        <title>Draft genome of Tanacetum cinerariifolium, the natural source of mosquito coil.</title>
        <authorList>
            <person name="Yamashiro T."/>
            <person name="Shiraishi A."/>
            <person name="Satake H."/>
            <person name="Nakayama K."/>
        </authorList>
    </citation>
    <scope>NUCLEOTIDE SEQUENCE</scope>
</reference>
<evidence type="ECO:0000256" key="1">
    <source>
        <dbReference type="SAM" id="MobiDB-lite"/>
    </source>
</evidence>
<proteinExistence type="predicted"/>
<accession>A0A699X209</accession>
<feature type="compositionally biased region" description="Low complexity" evidence="1">
    <location>
        <begin position="1"/>
        <end position="13"/>
    </location>
</feature>
<feature type="non-terminal residue" evidence="2">
    <location>
        <position position="1"/>
    </location>
</feature>
<protein>
    <submittedName>
        <fullName evidence="2">Uncharacterized protein</fullName>
    </submittedName>
</protein>
<dbReference type="AlphaFoldDB" id="A0A699X209"/>
<feature type="non-terminal residue" evidence="2">
    <location>
        <position position="101"/>
    </location>
</feature>
<feature type="region of interest" description="Disordered" evidence="1">
    <location>
        <begin position="1"/>
        <end position="50"/>
    </location>
</feature>
<dbReference type="EMBL" id="BKCJ011795675">
    <property type="protein sequence ID" value="GFD53539.1"/>
    <property type="molecule type" value="Genomic_DNA"/>
</dbReference>
<comment type="caution">
    <text evidence="2">The sequence shown here is derived from an EMBL/GenBank/DDBJ whole genome shotgun (WGS) entry which is preliminary data.</text>
</comment>
<evidence type="ECO:0000313" key="2">
    <source>
        <dbReference type="EMBL" id="GFD53539.1"/>
    </source>
</evidence>
<feature type="compositionally biased region" description="Basic residues" evidence="1">
    <location>
        <begin position="14"/>
        <end position="23"/>
    </location>
</feature>
<feature type="compositionally biased region" description="Basic and acidic residues" evidence="1">
    <location>
        <begin position="24"/>
        <end position="36"/>
    </location>
</feature>